<gene>
    <name evidence="1" type="ORF">O6H91_18G063300</name>
</gene>
<sequence length="494" mass="54433">MLCLELMETVSGGKIALQLLVILLVLSPSIGFANGEGNSQDGKNKDWHTMVSGELRECSMCSPHKEGCEECVRNPHCYHCFLRLARVYRTPLKPHARGLSRQLSAKIIGGLSALLFLVFVCGPLCCLCCAVRRVRAIRAKAASSRSLMFTVQWRSLNAFRPFKDDEEELEEGGRTWAAWEFSYTEIPDHLNGLSTAVFQSTLPILKPITSTNPLQEIRLNPGCCHHRREQSIQCRLPLTLQQPNLLPNVSYFEITIVAFWRKENRARSQGSLRGTVAIGLAARPAPPFRLPGKDPISVGYHSNKGKLFVSDFTDQGCRFGSRWNYVGATVGCGYDLNRRVVFFTHVGHNRGEPLFTEFGIGDGVATPHLFPVIGADCDVTMLVNFGEAEFKFCSANLSRCSITQELNTLNQVVENLPEAIPEANETAAIVHNGMTKQDAYNLVVQAHAPMPSEEALLSPQSPKSPIEVSCVGQLSAASEEKAWEAPSITSQTDA</sequence>
<name>A0ACC2B200_DIPCM</name>
<organism evidence="1 2">
    <name type="scientific">Diphasiastrum complanatum</name>
    <name type="common">Issler's clubmoss</name>
    <name type="synonym">Lycopodium complanatum</name>
    <dbReference type="NCBI Taxonomy" id="34168"/>
    <lineage>
        <taxon>Eukaryota</taxon>
        <taxon>Viridiplantae</taxon>
        <taxon>Streptophyta</taxon>
        <taxon>Embryophyta</taxon>
        <taxon>Tracheophyta</taxon>
        <taxon>Lycopodiopsida</taxon>
        <taxon>Lycopodiales</taxon>
        <taxon>Lycopodiaceae</taxon>
        <taxon>Lycopodioideae</taxon>
        <taxon>Diphasiastrum</taxon>
    </lineage>
</organism>
<dbReference type="EMBL" id="CM055109">
    <property type="protein sequence ID" value="KAJ7523808.1"/>
    <property type="molecule type" value="Genomic_DNA"/>
</dbReference>
<accession>A0ACC2B200</accession>
<reference evidence="2" key="1">
    <citation type="journal article" date="2024" name="Proc. Natl. Acad. Sci. U.S.A.">
        <title>Extraordinary preservation of gene collinearity over three hundred million years revealed in homosporous lycophytes.</title>
        <authorList>
            <person name="Li C."/>
            <person name="Wickell D."/>
            <person name="Kuo L.Y."/>
            <person name="Chen X."/>
            <person name="Nie B."/>
            <person name="Liao X."/>
            <person name="Peng D."/>
            <person name="Ji J."/>
            <person name="Jenkins J."/>
            <person name="Williams M."/>
            <person name="Shu S."/>
            <person name="Plott C."/>
            <person name="Barry K."/>
            <person name="Rajasekar S."/>
            <person name="Grimwood J."/>
            <person name="Han X."/>
            <person name="Sun S."/>
            <person name="Hou Z."/>
            <person name="He W."/>
            <person name="Dai G."/>
            <person name="Sun C."/>
            <person name="Schmutz J."/>
            <person name="Leebens-Mack J.H."/>
            <person name="Li F.W."/>
            <person name="Wang L."/>
        </authorList>
    </citation>
    <scope>NUCLEOTIDE SEQUENCE [LARGE SCALE GENOMIC DNA]</scope>
    <source>
        <strain evidence="2">cv. PW_Plant_1</strain>
    </source>
</reference>
<keyword evidence="2" id="KW-1185">Reference proteome</keyword>
<evidence type="ECO:0000313" key="2">
    <source>
        <dbReference type="Proteomes" id="UP001162992"/>
    </source>
</evidence>
<protein>
    <submittedName>
        <fullName evidence="1">Uncharacterized protein</fullName>
    </submittedName>
</protein>
<dbReference type="Proteomes" id="UP001162992">
    <property type="component" value="Chromosome 18"/>
</dbReference>
<proteinExistence type="predicted"/>
<comment type="caution">
    <text evidence="1">The sequence shown here is derived from an EMBL/GenBank/DDBJ whole genome shotgun (WGS) entry which is preliminary data.</text>
</comment>
<evidence type="ECO:0000313" key="1">
    <source>
        <dbReference type="EMBL" id="KAJ7523808.1"/>
    </source>
</evidence>